<dbReference type="Proteomes" id="UP001281147">
    <property type="component" value="Unassembled WGS sequence"/>
</dbReference>
<gene>
    <name evidence="1" type="ORF">LTR37_012582</name>
</gene>
<proteinExistence type="predicted"/>
<organism evidence="1 2">
    <name type="scientific">Vermiconidia calcicola</name>
    <dbReference type="NCBI Taxonomy" id="1690605"/>
    <lineage>
        <taxon>Eukaryota</taxon>
        <taxon>Fungi</taxon>
        <taxon>Dikarya</taxon>
        <taxon>Ascomycota</taxon>
        <taxon>Pezizomycotina</taxon>
        <taxon>Dothideomycetes</taxon>
        <taxon>Dothideomycetidae</taxon>
        <taxon>Mycosphaerellales</taxon>
        <taxon>Extremaceae</taxon>
        <taxon>Vermiconidia</taxon>
    </lineage>
</organism>
<name>A0ACC3N026_9PEZI</name>
<protein>
    <submittedName>
        <fullName evidence="1">Uncharacterized protein</fullName>
    </submittedName>
</protein>
<evidence type="ECO:0000313" key="2">
    <source>
        <dbReference type="Proteomes" id="UP001281147"/>
    </source>
</evidence>
<evidence type="ECO:0000313" key="1">
    <source>
        <dbReference type="EMBL" id="KAK3706737.1"/>
    </source>
</evidence>
<dbReference type="EMBL" id="JAUTXU010000117">
    <property type="protein sequence ID" value="KAK3706737.1"/>
    <property type="molecule type" value="Genomic_DNA"/>
</dbReference>
<reference evidence="1" key="1">
    <citation type="submission" date="2023-07" db="EMBL/GenBank/DDBJ databases">
        <title>Black Yeasts Isolated from many extreme environments.</title>
        <authorList>
            <person name="Coleine C."/>
            <person name="Stajich J.E."/>
            <person name="Selbmann L."/>
        </authorList>
    </citation>
    <scope>NUCLEOTIDE SEQUENCE</scope>
    <source>
        <strain evidence="1">CCFEE 5714</strain>
    </source>
</reference>
<accession>A0ACC3N026</accession>
<comment type="caution">
    <text evidence="1">The sequence shown here is derived from an EMBL/GenBank/DDBJ whole genome shotgun (WGS) entry which is preliminary data.</text>
</comment>
<sequence length="179" mass="19431">MATFFTGLCTLPRAVLYIAAQVVGAIVGSYFLRLGLGDAFFPTEVIPGCTIDTRYCSVGQMWVMEFMLSQVLIFIAFGVGLDPRQAKVFGAALAPILVGSSLALATLAGSIVNRGYSGVSFNPARCIGLMTAKGFLQYHWVHWTAPLAAAMLNGLFYQFAPPYVRDKPLIQYNPLHRSV</sequence>
<keyword evidence="2" id="KW-1185">Reference proteome</keyword>